<proteinExistence type="predicted"/>
<reference evidence="1" key="1">
    <citation type="submission" date="2023-03" db="EMBL/GenBank/DDBJ databases">
        <title>Chromosome-scale reference genome and RAD-based genetic map of yellow starthistle (Centaurea solstitialis) reveal putative structural variation and QTLs associated with invader traits.</title>
        <authorList>
            <person name="Reatini B."/>
            <person name="Cang F.A."/>
            <person name="Jiang Q."/>
            <person name="Mckibben M.T.W."/>
            <person name="Barker M.S."/>
            <person name="Rieseberg L.H."/>
            <person name="Dlugosch K.M."/>
        </authorList>
    </citation>
    <scope>NUCLEOTIDE SEQUENCE</scope>
    <source>
        <strain evidence="1">CAN-66</strain>
        <tissue evidence="1">Leaf</tissue>
    </source>
</reference>
<protein>
    <submittedName>
        <fullName evidence="1">Uncharacterized protein</fullName>
    </submittedName>
</protein>
<dbReference type="Proteomes" id="UP001172457">
    <property type="component" value="Chromosome 8"/>
</dbReference>
<dbReference type="EMBL" id="JARYMX010000008">
    <property type="protein sequence ID" value="KAJ9537375.1"/>
    <property type="molecule type" value="Genomic_DNA"/>
</dbReference>
<comment type="caution">
    <text evidence="1">The sequence shown here is derived from an EMBL/GenBank/DDBJ whole genome shotgun (WGS) entry which is preliminary data.</text>
</comment>
<dbReference type="AlphaFoldDB" id="A0AA38S6X8"/>
<sequence>MYPGDEELLQSLWKHSLQSAAHHNAAETNGSVVPMRVIGDIQSMLLAIMCHIASICFSRKSFGVDDLDDKESRRQKCCFVDSAIAFFRLQHLNPNVLVKTQVCRSLTPV</sequence>
<name>A0AA38S6X8_9ASTR</name>
<evidence type="ECO:0000313" key="1">
    <source>
        <dbReference type="EMBL" id="KAJ9537375.1"/>
    </source>
</evidence>
<accession>A0AA38S6X8</accession>
<gene>
    <name evidence="1" type="ORF">OSB04_030108</name>
</gene>
<keyword evidence="2" id="KW-1185">Reference proteome</keyword>
<evidence type="ECO:0000313" key="2">
    <source>
        <dbReference type="Proteomes" id="UP001172457"/>
    </source>
</evidence>
<organism evidence="1 2">
    <name type="scientific">Centaurea solstitialis</name>
    <name type="common">yellow star-thistle</name>
    <dbReference type="NCBI Taxonomy" id="347529"/>
    <lineage>
        <taxon>Eukaryota</taxon>
        <taxon>Viridiplantae</taxon>
        <taxon>Streptophyta</taxon>
        <taxon>Embryophyta</taxon>
        <taxon>Tracheophyta</taxon>
        <taxon>Spermatophyta</taxon>
        <taxon>Magnoliopsida</taxon>
        <taxon>eudicotyledons</taxon>
        <taxon>Gunneridae</taxon>
        <taxon>Pentapetalae</taxon>
        <taxon>asterids</taxon>
        <taxon>campanulids</taxon>
        <taxon>Asterales</taxon>
        <taxon>Asteraceae</taxon>
        <taxon>Carduoideae</taxon>
        <taxon>Cardueae</taxon>
        <taxon>Centaureinae</taxon>
        <taxon>Centaurea</taxon>
    </lineage>
</organism>